<evidence type="ECO:0000256" key="5">
    <source>
        <dbReference type="SAM" id="Phobius"/>
    </source>
</evidence>
<dbReference type="EMBL" id="JAHLFV010000184">
    <property type="protein sequence ID" value="MBU3850457.1"/>
    <property type="molecule type" value="Genomic_DNA"/>
</dbReference>
<gene>
    <name evidence="7" type="ORF">IAA16_07830</name>
</gene>
<sequence>YIAFFCAYHLRPHFSDSQKKLLREISIVCWYLLLPFGLISIFYPDMLYIVANHPSNYAAAITAIALTFLLSSSFSKKDKILFIIMLAVGLFSGRSKFYGFFVFSAFVTFFFSNAQNIKLNFKNVVILLLMLIAIGIVAKSKIEYYFLQNLSPDTDLNEAKNSIARFVLYATSWEIFQDYMPFGSGFATFGTHASAAYYSPLYKEYGIDTVWGLSKSYPYFISDTYYPSLAQFGVVGVILFAVFWLYLCLKAYKNFRQTNNAQFVTIIIIITGYFAIENIADATFTSNRGYFFMLLLGLIFSEMKQFQHSLTSKEKQ</sequence>
<evidence type="ECO:0000256" key="3">
    <source>
        <dbReference type="ARBA" id="ARBA00022989"/>
    </source>
</evidence>
<keyword evidence="3 5" id="KW-1133">Transmembrane helix</keyword>
<keyword evidence="2 5" id="KW-0812">Transmembrane</keyword>
<keyword evidence="4 5" id="KW-0472">Membrane</keyword>
<protein>
    <submittedName>
        <fullName evidence="7">O-antigen ligase family protein</fullName>
    </submittedName>
</protein>
<organism evidence="7 8">
    <name type="scientific">Candidatus Treponema excrementipullorum</name>
    <dbReference type="NCBI Taxonomy" id="2838768"/>
    <lineage>
        <taxon>Bacteria</taxon>
        <taxon>Pseudomonadati</taxon>
        <taxon>Spirochaetota</taxon>
        <taxon>Spirochaetia</taxon>
        <taxon>Spirochaetales</taxon>
        <taxon>Treponemataceae</taxon>
        <taxon>Treponema</taxon>
    </lineage>
</organism>
<evidence type="ECO:0000313" key="7">
    <source>
        <dbReference type="EMBL" id="MBU3850457.1"/>
    </source>
</evidence>
<accession>A0A9E2NZB2</accession>
<dbReference type="InterPro" id="IPR051533">
    <property type="entry name" value="WaaL-like"/>
</dbReference>
<feature type="transmembrane region" description="Helical" evidence="5">
    <location>
        <begin position="55"/>
        <end position="74"/>
    </location>
</feature>
<name>A0A9E2NZB2_9SPIR</name>
<feature type="domain" description="O-antigen ligase-related" evidence="6">
    <location>
        <begin position="82"/>
        <end position="241"/>
    </location>
</feature>
<feature type="non-terminal residue" evidence="7">
    <location>
        <position position="1"/>
    </location>
</feature>
<dbReference type="Pfam" id="PF04932">
    <property type="entry name" value="Wzy_C"/>
    <property type="match status" value="1"/>
</dbReference>
<feature type="transmembrane region" description="Helical" evidence="5">
    <location>
        <begin position="259"/>
        <end position="276"/>
    </location>
</feature>
<reference evidence="7" key="2">
    <citation type="submission" date="2021-04" db="EMBL/GenBank/DDBJ databases">
        <authorList>
            <person name="Gilroy R."/>
        </authorList>
    </citation>
    <scope>NUCLEOTIDE SEQUENCE</scope>
    <source>
        <strain evidence="7">Gambia15-2214</strain>
    </source>
</reference>
<evidence type="ECO:0000256" key="1">
    <source>
        <dbReference type="ARBA" id="ARBA00004141"/>
    </source>
</evidence>
<evidence type="ECO:0000256" key="2">
    <source>
        <dbReference type="ARBA" id="ARBA00022692"/>
    </source>
</evidence>
<keyword evidence="7" id="KW-0436">Ligase</keyword>
<dbReference type="InterPro" id="IPR007016">
    <property type="entry name" value="O-antigen_ligase-rel_domated"/>
</dbReference>
<evidence type="ECO:0000313" key="8">
    <source>
        <dbReference type="Proteomes" id="UP000823914"/>
    </source>
</evidence>
<feature type="transmembrane region" description="Helical" evidence="5">
    <location>
        <begin position="80"/>
        <end position="111"/>
    </location>
</feature>
<feature type="transmembrane region" description="Helical" evidence="5">
    <location>
        <begin position="225"/>
        <end position="247"/>
    </location>
</feature>
<comment type="subcellular location">
    <subcellularLocation>
        <location evidence="1">Membrane</location>
        <topology evidence="1">Multi-pass membrane protein</topology>
    </subcellularLocation>
</comment>
<dbReference type="PANTHER" id="PTHR37422">
    <property type="entry name" value="TEICHURONIC ACID BIOSYNTHESIS PROTEIN TUAE"/>
    <property type="match status" value="1"/>
</dbReference>
<dbReference type="AlphaFoldDB" id="A0A9E2NZB2"/>
<comment type="caution">
    <text evidence="7">The sequence shown here is derived from an EMBL/GenBank/DDBJ whole genome shotgun (WGS) entry which is preliminary data.</text>
</comment>
<dbReference type="PANTHER" id="PTHR37422:SF13">
    <property type="entry name" value="LIPOPOLYSACCHARIDE BIOSYNTHESIS PROTEIN PA4999-RELATED"/>
    <property type="match status" value="1"/>
</dbReference>
<proteinExistence type="predicted"/>
<dbReference type="Proteomes" id="UP000823914">
    <property type="component" value="Unassembled WGS sequence"/>
</dbReference>
<dbReference type="GO" id="GO:0016020">
    <property type="term" value="C:membrane"/>
    <property type="evidence" value="ECO:0007669"/>
    <property type="project" value="UniProtKB-SubCell"/>
</dbReference>
<reference evidence="7" key="1">
    <citation type="journal article" date="2021" name="PeerJ">
        <title>Extensive microbial diversity within the chicken gut microbiome revealed by metagenomics and culture.</title>
        <authorList>
            <person name="Gilroy R."/>
            <person name="Ravi A."/>
            <person name="Getino M."/>
            <person name="Pursley I."/>
            <person name="Horton D.L."/>
            <person name="Alikhan N.F."/>
            <person name="Baker D."/>
            <person name="Gharbi K."/>
            <person name="Hall N."/>
            <person name="Watson M."/>
            <person name="Adriaenssens E.M."/>
            <person name="Foster-Nyarko E."/>
            <person name="Jarju S."/>
            <person name="Secka A."/>
            <person name="Antonio M."/>
            <person name="Oren A."/>
            <person name="Chaudhuri R.R."/>
            <person name="La Ragione R."/>
            <person name="Hildebrand F."/>
            <person name="Pallen M.J."/>
        </authorList>
    </citation>
    <scope>NUCLEOTIDE SEQUENCE</scope>
    <source>
        <strain evidence="7">Gambia15-2214</strain>
    </source>
</reference>
<evidence type="ECO:0000259" key="6">
    <source>
        <dbReference type="Pfam" id="PF04932"/>
    </source>
</evidence>
<evidence type="ECO:0000256" key="4">
    <source>
        <dbReference type="ARBA" id="ARBA00023136"/>
    </source>
</evidence>
<feature type="transmembrane region" description="Helical" evidence="5">
    <location>
        <begin position="25"/>
        <end position="43"/>
    </location>
</feature>
<dbReference type="GO" id="GO:0016874">
    <property type="term" value="F:ligase activity"/>
    <property type="evidence" value="ECO:0007669"/>
    <property type="project" value="UniProtKB-KW"/>
</dbReference>
<feature type="transmembrane region" description="Helical" evidence="5">
    <location>
        <begin position="123"/>
        <end position="142"/>
    </location>
</feature>